<evidence type="ECO:0000313" key="1">
    <source>
        <dbReference type="EMBL" id="MDN4495042.1"/>
    </source>
</evidence>
<accession>A0ABT8GUE5</accession>
<dbReference type="Proteomes" id="UP001172743">
    <property type="component" value="Unassembled WGS sequence"/>
</dbReference>
<proteinExistence type="predicted"/>
<dbReference type="RefSeq" id="WP_301139364.1">
    <property type="nucleotide sequence ID" value="NZ_JAUHTQ010000015.1"/>
</dbReference>
<evidence type="ECO:0000313" key="2">
    <source>
        <dbReference type="Proteomes" id="UP001172743"/>
    </source>
</evidence>
<name>A0ABT8GUE5_9BACL</name>
<organism evidence="1 2">
    <name type="scientific">Ureibacillus aquaedulcis</name>
    <dbReference type="NCBI Taxonomy" id="3058421"/>
    <lineage>
        <taxon>Bacteria</taxon>
        <taxon>Bacillati</taxon>
        <taxon>Bacillota</taxon>
        <taxon>Bacilli</taxon>
        <taxon>Bacillales</taxon>
        <taxon>Caryophanaceae</taxon>
        <taxon>Ureibacillus</taxon>
    </lineage>
</organism>
<protein>
    <submittedName>
        <fullName evidence="1">YtxH domain-containing protein</fullName>
    </submittedName>
</protein>
<dbReference type="EMBL" id="JAUHTQ010000015">
    <property type="protein sequence ID" value="MDN4495042.1"/>
    <property type="molecule type" value="Genomic_DNA"/>
</dbReference>
<gene>
    <name evidence="1" type="ORF">QYB95_15925</name>
</gene>
<keyword evidence="2" id="KW-1185">Reference proteome</keyword>
<sequence>MNESKLVKSIVAGAIVGAIVSMFDRKTREHTIEATKKAKDQVVYYAKNREELQQMIEQKVEAAQKIYVNTSENINAIASKLEETKKFPERVPNSYKESKSEIILPENLN</sequence>
<reference evidence="1" key="1">
    <citation type="submission" date="2023-07" db="EMBL/GenBank/DDBJ databases">
        <title>Ureibacillus sp. isolated from freshwater well.</title>
        <authorList>
            <person name="Kirdat K."/>
            <person name="Bhatt A."/>
            <person name="Teware R."/>
            <person name="Bhavsar Y."/>
            <person name="Yadav A."/>
        </authorList>
    </citation>
    <scope>NUCLEOTIDE SEQUENCE</scope>
    <source>
        <strain evidence="1">BA0131</strain>
    </source>
</reference>
<comment type="caution">
    <text evidence="1">The sequence shown here is derived from an EMBL/GenBank/DDBJ whole genome shotgun (WGS) entry which is preliminary data.</text>
</comment>